<organism evidence="1 2">
    <name type="scientific">Natrinema soli</name>
    <dbReference type="NCBI Taxonomy" id="1930624"/>
    <lineage>
        <taxon>Archaea</taxon>
        <taxon>Methanobacteriati</taxon>
        <taxon>Methanobacteriota</taxon>
        <taxon>Stenosarchaea group</taxon>
        <taxon>Halobacteria</taxon>
        <taxon>Halobacteriales</taxon>
        <taxon>Natrialbaceae</taxon>
        <taxon>Natrinema</taxon>
    </lineage>
</organism>
<dbReference type="Proteomes" id="UP001596383">
    <property type="component" value="Unassembled WGS sequence"/>
</dbReference>
<evidence type="ECO:0000313" key="1">
    <source>
        <dbReference type="EMBL" id="MFC6765554.1"/>
    </source>
</evidence>
<dbReference type="RefSeq" id="WP_273738577.1">
    <property type="nucleotide sequence ID" value="NZ_JAQIVI010000155.1"/>
</dbReference>
<keyword evidence="2" id="KW-1185">Reference proteome</keyword>
<reference evidence="1 2" key="1">
    <citation type="journal article" date="2019" name="Int. J. Syst. Evol. Microbiol.">
        <title>The Global Catalogue of Microorganisms (GCM) 10K type strain sequencing project: providing services to taxonomists for standard genome sequencing and annotation.</title>
        <authorList>
            <consortium name="The Broad Institute Genomics Platform"/>
            <consortium name="The Broad Institute Genome Sequencing Center for Infectious Disease"/>
            <person name="Wu L."/>
            <person name="Ma J."/>
        </authorList>
    </citation>
    <scope>NUCLEOTIDE SEQUENCE [LARGE SCALE GENOMIC DNA]</scope>
    <source>
        <strain evidence="1 2">LMG 29247</strain>
    </source>
</reference>
<comment type="caution">
    <text evidence="1">The sequence shown here is derived from an EMBL/GenBank/DDBJ whole genome shotgun (WGS) entry which is preliminary data.</text>
</comment>
<sequence length="46" mass="4737">MSCSAAVGNPCGGWESVRLAAVRSGTTTRRPIEVDDDSIESIDGIG</sequence>
<proteinExistence type="predicted"/>
<dbReference type="EMBL" id="JBHSWV010000155">
    <property type="protein sequence ID" value="MFC6765554.1"/>
    <property type="molecule type" value="Genomic_DNA"/>
</dbReference>
<name>A0ABD5SM08_9EURY</name>
<gene>
    <name evidence="1" type="ORF">ACFQE6_11305</name>
</gene>
<dbReference type="AlphaFoldDB" id="A0ABD5SM08"/>
<evidence type="ECO:0000313" key="2">
    <source>
        <dbReference type="Proteomes" id="UP001596383"/>
    </source>
</evidence>
<accession>A0ABD5SM08</accession>
<protein>
    <submittedName>
        <fullName evidence="1">Uncharacterized protein</fullName>
    </submittedName>
</protein>